<comment type="similarity">
    <text evidence="1">Belongs to the FrmR/RcnR family.</text>
</comment>
<evidence type="ECO:0000313" key="3">
    <source>
        <dbReference type="Proteomes" id="UP000316887"/>
    </source>
</evidence>
<dbReference type="OrthoDB" id="9806052at2"/>
<reference evidence="2 3" key="1">
    <citation type="submission" date="2019-06" db="EMBL/GenBank/DDBJ databases">
        <title>Genome sequencing of Zymomonas mobilis strains for genetic engineering and biofuel applications.</title>
        <authorList>
            <person name="Teravest M."/>
        </authorList>
    </citation>
    <scope>NUCLEOTIDE SEQUENCE [LARGE SCALE GENOMIC DNA]</scope>
    <source>
        <strain evidence="2 3">AN0101</strain>
    </source>
</reference>
<protein>
    <submittedName>
        <fullName evidence="2">DNA-binding FrmR family transcriptional regulator</fullName>
    </submittedName>
</protein>
<dbReference type="RefSeq" id="WP_141919973.1">
    <property type="nucleotide sequence ID" value="NZ_VFOF01000001.1"/>
</dbReference>
<dbReference type="GO" id="GO:0046872">
    <property type="term" value="F:metal ion binding"/>
    <property type="evidence" value="ECO:0007669"/>
    <property type="project" value="InterPro"/>
</dbReference>
<gene>
    <name evidence="2" type="ORF">FBY58_1250</name>
</gene>
<dbReference type="Proteomes" id="UP000316887">
    <property type="component" value="Unassembled WGS sequence"/>
</dbReference>
<dbReference type="Pfam" id="PF02583">
    <property type="entry name" value="Trns_repr_metal"/>
    <property type="match status" value="1"/>
</dbReference>
<name>A0A542W243_ZYMMB</name>
<dbReference type="EMBL" id="VFOF01000001">
    <property type="protein sequence ID" value="TQL17652.1"/>
    <property type="molecule type" value="Genomic_DNA"/>
</dbReference>
<dbReference type="GO" id="GO:0045892">
    <property type="term" value="P:negative regulation of DNA-templated transcription"/>
    <property type="evidence" value="ECO:0007669"/>
    <property type="project" value="UniProtKB-ARBA"/>
</dbReference>
<dbReference type="InterPro" id="IPR038390">
    <property type="entry name" value="Metal_Tscrpt_repr_sf"/>
</dbReference>
<dbReference type="CDD" id="cd10153">
    <property type="entry name" value="RcnR-FrmR-like_DUF156"/>
    <property type="match status" value="1"/>
</dbReference>
<comment type="caution">
    <text evidence="2">The sequence shown here is derived from an EMBL/GenBank/DDBJ whole genome shotgun (WGS) entry which is preliminary data.</text>
</comment>
<dbReference type="GO" id="GO:0003677">
    <property type="term" value="F:DNA binding"/>
    <property type="evidence" value="ECO:0007669"/>
    <property type="project" value="UniProtKB-KW"/>
</dbReference>
<proteinExistence type="inferred from homology"/>
<organism evidence="2 3">
    <name type="scientific">Zymomonas mobilis</name>
    <dbReference type="NCBI Taxonomy" id="542"/>
    <lineage>
        <taxon>Bacteria</taxon>
        <taxon>Pseudomonadati</taxon>
        <taxon>Pseudomonadota</taxon>
        <taxon>Alphaproteobacteria</taxon>
        <taxon>Sphingomonadales</taxon>
        <taxon>Zymomonadaceae</taxon>
        <taxon>Zymomonas</taxon>
    </lineage>
</organism>
<keyword evidence="2" id="KW-0238">DNA-binding</keyword>
<sequence>MSHTIENKARLLSRVRRIKGQLEAVERALEAETPCIEILRQIASIRGAAGSLSLEVIEGHVRKHVMDVSDPEERKHGGEEVIEVIKTYLK</sequence>
<evidence type="ECO:0000256" key="1">
    <source>
        <dbReference type="ARBA" id="ARBA00005260"/>
    </source>
</evidence>
<accession>A0A542W243</accession>
<dbReference type="InterPro" id="IPR003735">
    <property type="entry name" value="Metal_Tscrpt_repr"/>
</dbReference>
<dbReference type="Gene3D" id="1.20.58.1000">
    <property type="entry name" value="Metal-sensitive repressor, helix protomer"/>
    <property type="match status" value="1"/>
</dbReference>
<evidence type="ECO:0000313" key="2">
    <source>
        <dbReference type="EMBL" id="TQL17652.1"/>
    </source>
</evidence>
<dbReference type="PANTHER" id="PTHR33677:SF5">
    <property type="entry name" value="TRANSCRIPTIONAL REPRESSOR FRMR"/>
    <property type="match status" value="1"/>
</dbReference>
<dbReference type="PANTHER" id="PTHR33677">
    <property type="entry name" value="TRANSCRIPTIONAL REPRESSOR FRMR-RELATED"/>
    <property type="match status" value="1"/>
</dbReference>
<dbReference type="AlphaFoldDB" id="A0A542W243"/>